<dbReference type="AlphaFoldDB" id="A0A1I7C182"/>
<sequence>MFGGGTALSVPPMISTVLEQVPGELAGVASGLLNALRQAGGLVGVAIAGAATILAPHVSIALWWVAAMGLVTYAGAAGLAACAPVGVAVRLRR</sequence>
<keyword evidence="1" id="KW-1133">Transmembrane helix</keyword>
<evidence type="ECO:0000313" key="3">
    <source>
        <dbReference type="Proteomes" id="UP000198844"/>
    </source>
</evidence>
<dbReference type="SUPFAM" id="SSF103473">
    <property type="entry name" value="MFS general substrate transporter"/>
    <property type="match status" value="1"/>
</dbReference>
<proteinExistence type="predicted"/>
<keyword evidence="1" id="KW-0812">Transmembrane</keyword>
<evidence type="ECO:0000256" key="1">
    <source>
        <dbReference type="SAM" id="Phobius"/>
    </source>
</evidence>
<keyword evidence="1" id="KW-0472">Membrane</keyword>
<name>A0A1I7C182_9BURK</name>
<dbReference type="Proteomes" id="UP000198844">
    <property type="component" value="Unassembled WGS sequence"/>
</dbReference>
<gene>
    <name evidence="2" type="ORF">SAMN05192563_1005341</name>
</gene>
<evidence type="ECO:0000313" key="2">
    <source>
        <dbReference type="EMBL" id="SFT93138.1"/>
    </source>
</evidence>
<feature type="transmembrane region" description="Helical" evidence="1">
    <location>
        <begin position="70"/>
        <end position="91"/>
    </location>
</feature>
<protein>
    <recommendedName>
        <fullName evidence="4">Major facilitator superfamily (MFS) profile domain-containing protein</fullName>
    </recommendedName>
</protein>
<feature type="transmembrane region" description="Helical" evidence="1">
    <location>
        <begin position="42"/>
        <end position="64"/>
    </location>
</feature>
<reference evidence="2 3" key="1">
    <citation type="submission" date="2016-10" db="EMBL/GenBank/DDBJ databases">
        <authorList>
            <person name="de Groot N.N."/>
        </authorList>
    </citation>
    <scope>NUCLEOTIDE SEQUENCE [LARGE SCALE GENOMIC DNA]</scope>
    <source>
        <strain evidence="2 3">LMG 27731</strain>
    </source>
</reference>
<dbReference type="InterPro" id="IPR036259">
    <property type="entry name" value="MFS_trans_sf"/>
</dbReference>
<evidence type="ECO:0008006" key="4">
    <source>
        <dbReference type="Google" id="ProtNLM"/>
    </source>
</evidence>
<organism evidence="2 3">
    <name type="scientific">Paraburkholderia aspalathi</name>
    <dbReference type="NCBI Taxonomy" id="1324617"/>
    <lineage>
        <taxon>Bacteria</taxon>
        <taxon>Pseudomonadati</taxon>
        <taxon>Pseudomonadota</taxon>
        <taxon>Betaproteobacteria</taxon>
        <taxon>Burkholderiales</taxon>
        <taxon>Burkholderiaceae</taxon>
        <taxon>Paraburkholderia</taxon>
    </lineage>
</organism>
<dbReference type="EMBL" id="FPBH01000005">
    <property type="protein sequence ID" value="SFT93138.1"/>
    <property type="molecule type" value="Genomic_DNA"/>
</dbReference>
<accession>A0A1I7C182</accession>